<evidence type="ECO:0000313" key="6">
    <source>
        <dbReference type="Proteomes" id="UP000824134"/>
    </source>
</evidence>
<dbReference type="GO" id="GO:0004519">
    <property type="term" value="F:endonuclease activity"/>
    <property type="evidence" value="ECO:0007669"/>
    <property type="project" value="UniProtKB-KW"/>
</dbReference>
<proteinExistence type="inferred from homology"/>
<dbReference type="GO" id="GO:0016787">
    <property type="term" value="F:hydrolase activity"/>
    <property type="evidence" value="ECO:0007669"/>
    <property type="project" value="UniProtKB-KW"/>
</dbReference>
<name>A0A9D2CQZ5_9MICC</name>
<evidence type="ECO:0000256" key="1">
    <source>
        <dbReference type="ARBA" id="ARBA00010923"/>
    </source>
</evidence>
<dbReference type="Proteomes" id="UP000824134">
    <property type="component" value="Unassembled WGS sequence"/>
</dbReference>
<dbReference type="PANTHER" id="PTHR30408:SF12">
    <property type="entry name" value="TYPE I RESTRICTION ENZYME MJAVIII SPECIFICITY SUBUNIT"/>
    <property type="match status" value="1"/>
</dbReference>
<dbReference type="GO" id="GO:0003677">
    <property type="term" value="F:DNA binding"/>
    <property type="evidence" value="ECO:0007669"/>
    <property type="project" value="UniProtKB-KW"/>
</dbReference>
<protein>
    <submittedName>
        <fullName evidence="5">Restriction endonuclease subunit S</fullName>
        <ecNumber evidence="5">3.1.21.-</ecNumber>
    </submittedName>
</protein>
<keyword evidence="2" id="KW-0680">Restriction system</keyword>
<evidence type="ECO:0000313" key="5">
    <source>
        <dbReference type="EMBL" id="HIY95565.1"/>
    </source>
</evidence>
<dbReference type="CDD" id="cd17521">
    <property type="entry name" value="RMtype1_S_Sau13435ORF2165P_TRD2-CR2_like"/>
    <property type="match status" value="1"/>
</dbReference>
<dbReference type="GO" id="GO:0009307">
    <property type="term" value="P:DNA restriction-modification system"/>
    <property type="evidence" value="ECO:0007669"/>
    <property type="project" value="UniProtKB-KW"/>
</dbReference>
<dbReference type="InterPro" id="IPR000055">
    <property type="entry name" value="Restrct_endonuc_typeI_TRD"/>
</dbReference>
<evidence type="ECO:0000259" key="4">
    <source>
        <dbReference type="Pfam" id="PF01420"/>
    </source>
</evidence>
<keyword evidence="3" id="KW-0238">DNA-binding</keyword>
<dbReference type="Pfam" id="PF01420">
    <property type="entry name" value="Methylase_S"/>
    <property type="match status" value="1"/>
</dbReference>
<reference evidence="5" key="2">
    <citation type="submission" date="2021-04" db="EMBL/GenBank/DDBJ databases">
        <authorList>
            <person name="Gilroy R."/>
        </authorList>
    </citation>
    <scope>NUCLEOTIDE SEQUENCE</scope>
    <source>
        <strain evidence="5">ChiHjej12B11-9195</strain>
    </source>
</reference>
<evidence type="ECO:0000256" key="3">
    <source>
        <dbReference type="ARBA" id="ARBA00023125"/>
    </source>
</evidence>
<reference evidence="5" key="1">
    <citation type="journal article" date="2021" name="PeerJ">
        <title>Extensive microbial diversity within the chicken gut microbiome revealed by metagenomics and culture.</title>
        <authorList>
            <person name="Gilroy R."/>
            <person name="Ravi A."/>
            <person name="Getino M."/>
            <person name="Pursley I."/>
            <person name="Horton D.L."/>
            <person name="Alikhan N.F."/>
            <person name="Baker D."/>
            <person name="Gharbi K."/>
            <person name="Hall N."/>
            <person name="Watson M."/>
            <person name="Adriaenssens E.M."/>
            <person name="Foster-Nyarko E."/>
            <person name="Jarju S."/>
            <person name="Secka A."/>
            <person name="Antonio M."/>
            <person name="Oren A."/>
            <person name="Chaudhuri R.R."/>
            <person name="La Ragione R."/>
            <person name="Hildebrand F."/>
            <person name="Pallen M.J."/>
        </authorList>
    </citation>
    <scope>NUCLEOTIDE SEQUENCE</scope>
    <source>
        <strain evidence="5">ChiHjej12B11-9195</strain>
    </source>
</reference>
<dbReference type="InterPro" id="IPR052021">
    <property type="entry name" value="Type-I_RS_S_subunit"/>
</dbReference>
<dbReference type="EMBL" id="DXCN01000060">
    <property type="protein sequence ID" value="HIY95565.1"/>
    <property type="molecule type" value="Genomic_DNA"/>
</dbReference>
<dbReference type="EC" id="3.1.21.-" evidence="5"/>
<accession>A0A9D2CQZ5</accession>
<dbReference type="InterPro" id="IPR044946">
    <property type="entry name" value="Restrct_endonuc_typeI_TRD_sf"/>
</dbReference>
<evidence type="ECO:0000256" key="2">
    <source>
        <dbReference type="ARBA" id="ARBA00022747"/>
    </source>
</evidence>
<dbReference type="AlphaFoldDB" id="A0A9D2CQZ5"/>
<dbReference type="CDD" id="cd17495">
    <property type="entry name" value="RMtype1_S_Cep9333ORF4827P-TRD2-CR2_like"/>
    <property type="match status" value="1"/>
</dbReference>
<keyword evidence="5" id="KW-0378">Hydrolase</keyword>
<feature type="domain" description="Type I restriction modification DNA specificity" evidence="4">
    <location>
        <begin position="13"/>
        <end position="189"/>
    </location>
</feature>
<gene>
    <name evidence="5" type="ORF">H9821_07900</name>
</gene>
<sequence>MALELTEEQKATGWQVKKLGDLCKSIDYGLTASATEKNTGTKFLRITDIKSGYCDDSSVPFVELSDDERRKYLLHAGDIVIARTGATTGISAWLKNPKNTVFASYLVRFTVKDGEHNSRFIGYLLKTDIFQRYIYSVLAEKSAQPNASATTIANAELPVPSRDEQDRIAEILGSVDDKIEANSRLLESLSELGDALIKKLISESSENIMLSEIADIAMGQSPSGDSLNEIGNGTVFYQGRRDFGFRYPAERVYTTAPTRMAAAEDILLSVRAPVGDLNRVDKACCVGRGVAAIRAKDGNTSQLFYLLKNSPQLWEPFEGEGTIFSSINRKQVNELMVPLVKSDGEFTHIEATIKGLTHEIRNLEKIREFLIHHLIG</sequence>
<dbReference type="SUPFAM" id="SSF116734">
    <property type="entry name" value="DNA methylase specificity domain"/>
    <property type="match status" value="2"/>
</dbReference>
<keyword evidence="5" id="KW-0255">Endonuclease</keyword>
<dbReference type="Gene3D" id="3.90.220.20">
    <property type="entry name" value="DNA methylase specificity domains"/>
    <property type="match status" value="2"/>
</dbReference>
<comment type="similarity">
    <text evidence="1">Belongs to the type-I restriction system S methylase family.</text>
</comment>
<dbReference type="PANTHER" id="PTHR30408">
    <property type="entry name" value="TYPE-1 RESTRICTION ENZYME ECOKI SPECIFICITY PROTEIN"/>
    <property type="match status" value="1"/>
</dbReference>
<organism evidence="5 6">
    <name type="scientific">Candidatus Rothia avicola</name>
    <dbReference type="NCBI Taxonomy" id="2840478"/>
    <lineage>
        <taxon>Bacteria</taxon>
        <taxon>Bacillati</taxon>
        <taxon>Actinomycetota</taxon>
        <taxon>Actinomycetes</taxon>
        <taxon>Micrococcales</taxon>
        <taxon>Micrococcaceae</taxon>
        <taxon>Rothia</taxon>
    </lineage>
</organism>
<comment type="caution">
    <text evidence="5">The sequence shown here is derived from an EMBL/GenBank/DDBJ whole genome shotgun (WGS) entry which is preliminary data.</text>
</comment>
<keyword evidence="5" id="KW-0540">Nuclease</keyword>